<dbReference type="PRINTS" id="PR00237">
    <property type="entry name" value="GPCRRHODOPSN"/>
</dbReference>
<keyword evidence="3 8" id="KW-0812">Transmembrane</keyword>
<name>A0ABD2PT61_9PLAT</name>
<keyword evidence="11" id="KW-1185">Reference proteome</keyword>
<comment type="caution">
    <text evidence="10">The sequence shown here is derived from an EMBL/GenBank/DDBJ whole genome shotgun (WGS) entry which is preliminary data.</text>
</comment>
<feature type="transmembrane region" description="Helical" evidence="8">
    <location>
        <begin position="154"/>
        <end position="175"/>
    </location>
</feature>
<evidence type="ECO:0000256" key="1">
    <source>
        <dbReference type="ARBA" id="ARBA00004651"/>
    </source>
</evidence>
<dbReference type="CDD" id="cd00637">
    <property type="entry name" value="7tm_classA_rhodopsin-like"/>
    <property type="match status" value="1"/>
</dbReference>
<feature type="region of interest" description="Disordered" evidence="7">
    <location>
        <begin position="241"/>
        <end position="260"/>
    </location>
</feature>
<evidence type="ECO:0000313" key="11">
    <source>
        <dbReference type="Proteomes" id="UP001626550"/>
    </source>
</evidence>
<dbReference type="PROSITE" id="PS50262">
    <property type="entry name" value="G_PROTEIN_RECEP_F1_2"/>
    <property type="match status" value="1"/>
</dbReference>
<reference evidence="10 11" key="1">
    <citation type="submission" date="2024-11" db="EMBL/GenBank/DDBJ databases">
        <title>Adaptive evolution of stress response genes in parasites aligns with host niche diversity.</title>
        <authorList>
            <person name="Hahn C."/>
            <person name="Resl P."/>
        </authorList>
    </citation>
    <scope>NUCLEOTIDE SEQUENCE [LARGE SCALE GENOMIC DNA]</scope>
    <source>
        <strain evidence="10">EGGRZ-B1_66</strain>
        <tissue evidence="10">Body</tissue>
    </source>
</reference>
<dbReference type="Gene3D" id="1.20.1070.10">
    <property type="entry name" value="Rhodopsin 7-helix transmembrane proteins"/>
    <property type="match status" value="1"/>
</dbReference>
<comment type="subcellular location">
    <subcellularLocation>
        <location evidence="1">Cell membrane</location>
        <topology evidence="1">Multi-pass membrane protein</topology>
    </subcellularLocation>
</comment>
<sequence length="260" mass="28730">MDSNHTEPTVGTIKLSSVIFAITVIILVIVGCLGNGAVIYILMPIRKPKPGLMVNSGTIVRDSLTSRKSVTGVFLLNLAISDILSILLTAPSTVAVDFILESWPFGKVLCYFNTFLQGLVSYLSGLTHVSISLDRLAAIYCPIKRKKKFTVTRARLVILFIWFVSAGLTGFYVYISSVGLSKVPDTSRLRCGENWEENDKQLKEQLYNTLSMMLNFALPLIIMSTTYSAIICKIWSSNPPGVGNQKREAVRNQTKKKVSN</sequence>
<feature type="transmembrane region" description="Helical" evidence="8">
    <location>
        <begin position="111"/>
        <end position="133"/>
    </location>
</feature>
<evidence type="ECO:0000256" key="5">
    <source>
        <dbReference type="ARBA" id="ARBA00023136"/>
    </source>
</evidence>
<gene>
    <name evidence="10" type="ORF">Ciccas_011189</name>
</gene>
<evidence type="ECO:0000256" key="7">
    <source>
        <dbReference type="SAM" id="MobiDB-lite"/>
    </source>
</evidence>
<dbReference type="EMBL" id="JBJKFK010003114">
    <property type="protein sequence ID" value="KAL3310248.1"/>
    <property type="molecule type" value="Genomic_DNA"/>
</dbReference>
<keyword evidence="2" id="KW-1003">Cell membrane</keyword>
<dbReference type="AlphaFoldDB" id="A0ABD2PT61"/>
<evidence type="ECO:0000256" key="6">
    <source>
        <dbReference type="ARBA" id="ARBA00023170"/>
    </source>
</evidence>
<evidence type="ECO:0000256" key="3">
    <source>
        <dbReference type="ARBA" id="ARBA00022692"/>
    </source>
</evidence>
<evidence type="ECO:0000313" key="10">
    <source>
        <dbReference type="EMBL" id="KAL3310248.1"/>
    </source>
</evidence>
<evidence type="ECO:0000256" key="4">
    <source>
        <dbReference type="ARBA" id="ARBA00022989"/>
    </source>
</evidence>
<protein>
    <recommendedName>
        <fullName evidence="9">G-protein coupled receptors family 1 profile domain-containing protein</fullName>
    </recommendedName>
</protein>
<dbReference type="Proteomes" id="UP001626550">
    <property type="component" value="Unassembled WGS sequence"/>
</dbReference>
<dbReference type="PANTHER" id="PTHR24241">
    <property type="entry name" value="NEUROPEPTIDE RECEPTOR-RELATED G-PROTEIN COUPLED RECEPTOR"/>
    <property type="match status" value="1"/>
</dbReference>
<feature type="transmembrane region" description="Helical" evidence="8">
    <location>
        <begin position="70"/>
        <end position="91"/>
    </location>
</feature>
<accession>A0ABD2PT61</accession>
<feature type="transmembrane region" description="Helical" evidence="8">
    <location>
        <begin position="18"/>
        <end position="43"/>
    </location>
</feature>
<keyword evidence="5 8" id="KW-0472">Membrane</keyword>
<evidence type="ECO:0000256" key="2">
    <source>
        <dbReference type="ARBA" id="ARBA00022475"/>
    </source>
</evidence>
<evidence type="ECO:0000256" key="8">
    <source>
        <dbReference type="SAM" id="Phobius"/>
    </source>
</evidence>
<keyword evidence="6" id="KW-0675">Receptor</keyword>
<dbReference type="GO" id="GO:0005886">
    <property type="term" value="C:plasma membrane"/>
    <property type="evidence" value="ECO:0007669"/>
    <property type="project" value="UniProtKB-SubCell"/>
</dbReference>
<dbReference type="Pfam" id="PF00001">
    <property type="entry name" value="7tm_1"/>
    <property type="match status" value="1"/>
</dbReference>
<feature type="domain" description="G-protein coupled receptors family 1 profile" evidence="9">
    <location>
        <begin position="34"/>
        <end position="260"/>
    </location>
</feature>
<dbReference type="InterPro" id="IPR000276">
    <property type="entry name" value="GPCR_Rhodpsn"/>
</dbReference>
<dbReference type="InterPro" id="IPR017452">
    <property type="entry name" value="GPCR_Rhodpsn_7TM"/>
</dbReference>
<evidence type="ECO:0000259" key="9">
    <source>
        <dbReference type="PROSITE" id="PS50262"/>
    </source>
</evidence>
<dbReference type="SUPFAM" id="SSF81321">
    <property type="entry name" value="Family A G protein-coupled receptor-like"/>
    <property type="match status" value="1"/>
</dbReference>
<dbReference type="PANTHER" id="PTHR24241:SF193">
    <property type="entry name" value="G-PROTEIN COUPLED RECEPTORS FAMILY 1 PROFILE DOMAIN-CONTAINING PROTEIN"/>
    <property type="match status" value="1"/>
</dbReference>
<proteinExistence type="predicted"/>
<organism evidence="10 11">
    <name type="scientific">Cichlidogyrus casuarinus</name>
    <dbReference type="NCBI Taxonomy" id="1844966"/>
    <lineage>
        <taxon>Eukaryota</taxon>
        <taxon>Metazoa</taxon>
        <taxon>Spiralia</taxon>
        <taxon>Lophotrochozoa</taxon>
        <taxon>Platyhelminthes</taxon>
        <taxon>Monogenea</taxon>
        <taxon>Monopisthocotylea</taxon>
        <taxon>Dactylogyridea</taxon>
        <taxon>Ancyrocephalidae</taxon>
        <taxon>Cichlidogyrus</taxon>
    </lineage>
</organism>
<feature type="transmembrane region" description="Helical" evidence="8">
    <location>
        <begin position="216"/>
        <end position="236"/>
    </location>
</feature>
<keyword evidence="4 8" id="KW-1133">Transmembrane helix</keyword>